<feature type="compositionally biased region" description="Acidic residues" evidence="5">
    <location>
        <begin position="343"/>
        <end position="361"/>
    </location>
</feature>
<dbReference type="PANTHER" id="PTHR34298">
    <property type="entry name" value="SEGREGATION AND CONDENSATION PROTEIN B"/>
    <property type="match status" value="1"/>
</dbReference>
<proteinExistence type="predicted"/>
<dbReference type="PANTHER" id="PTHR34298:SF2">
    <property type="entry name" value="SEGREGATION AND CONDENSATION PROTEIN B"/>
    <property type="match status" value="1"/>
</dbReference>
<dbReference type="EMBL" id="CP042806">
    <property type="protein sequence ID" value="QEE26672.1"/>
    <property type="molecule type" value="Genomic_DNA"/>
</dbReference>
<keyword evidence="1" id="KW-0963">Cytoplasm</keyword>
<feature type="region of interest" description="Disordered" evidence="5">
    <location>
        <begin position="75"/>
        <end position="129"/>
    </location>
</feature>
<dbReference type="InterPro" id="IPR036390">
    <property type="entry name" value="WH_DNA-bd_sf"/>
</dbReference>
<dbReference type="KEGG" id="talb:FTW19_00815"/>
<dbReference type="RefSeq" id="WP_147645810.1">
    <property type="nucleotide sequence ID" value="NZ_CP042806.1"/>
</dbReference>
<evidence type="ECO:0000256" key="1">
    <source>
        <dbReference type="ARBA" id="ARBA00022490"/>
    </source>
</evidence>
<dbReference type="InterPro" id="IPR005234">
    <property type="entry name" value="ScpB_csome_segregation"/>
</dbReference>
<feature type="compositionally biased region" description="Low complexity" evidence="5">
    <location>
        <begin position="89"/>
        <end position="125"/>
    </location>
</feature>
<dbReference type="SUPFAM" id="SSF46785">
    <property type="entry name" value="Winged helix' DNA-binding domain"/>
    <property type="match status" value="2"/>
</dbReference>
<reference evidence="6 7" key="1">
    <citation type="submission" date="2019-08" db="EMBL/GenBank/DDBJ databases">
        <title>Complete genome sequence of Terriglobus albidus strain ORNL.</title>
        <authorList>
            <person name="Podar M."/>
        </authorList>
    </citation>
    <scope>NUCLEOTIDE SEQUENCE [LARGE SCALE GENOMIC DNA]</scope>
    <source>
        <strain evidence="6 7">ORNL</strain>
    </source>
</reference>
<evidence type="ECO:0000256" key="4">
    <source>
        <dbReference type="ARBA" id="ARBA00023306"/>
    </source>
</evidence>
<feature type="region of interest" description="Disordered" evidence="5">
    <location>
        <begin position="291"/>
        <end position="386"/>
    </location>
</feature>
<evidence type="ECO:0000256" key="2">
    <source>
        <dbReference type="ARBA" id="ARBA00022618"/>
    </source>
</evidence>
<keyword evidence="2" id="KW-0132">Cell division</keyword>
<evidence type="ECO:0000256" key="3">
    <source>
        <dbReference type="ARBA" id="ARBA00022829"/>
    </source>
</evidence>
<protein>
    <submittedName>
        <fullName evidence="6">SMC-Scp complex subunit ScpB</fullName>
    </submittedName>
</protein>
<dbReference type="NCBIfam" id="TIGR00281">
    <property type="entry name" value="SMC-Scp complex subunit ScpB"/>
    <property type="match status" value="1"/>
</dbReference>
<name>A0A5B9E2Y3_9BACT</name>
<accession>A0A5B9E2Y3</accession>
<dbReference type="OrthoDB" id="9806226at2"/>
<gene>
    <name evidence="6" type="primary">scpB</name>
    <name evidence="6" type="ORF">FTW19_00815</name>
</gene>
<keyword evidence="4" id="KW-0131">Cell cycle</keyword>
<keyword evidence="7" id="KW-1185">Reference proteome</keyword>
<organism evidence="6 7">
    <name type="scientific">Terriglobus albidus</name>
    <dbReference type="NCBI Taxonomy" id="1592106"/>
    <lineage>
        <taxon>Bacteria</taxon>
        <taxon>Pseudomonadati</taxon>
        <taxon>Acidobacteriota</taxon>
        <taxon>Terriglobia</taxon>
        <taxon>Terriglobales</taxon>
        <taxon>Acidobacteriaceae</taxon>
        <taxon>Terriglobus</taxon>
    </lineage>
</organism>
<sequence>MSLKAKIEAIIYAAEEPVTLAQLITLLGPDLEQALEEQDAAAAQPELPIPDETVEVLAPTVEEGGTETFPGAVEAAPQDAETSPVAETPAPAKGEAQAQEEANAEVAAETASEAPAEPAAAESEPLLVDEKKLAQQRERRLRDYLKAEIAALMENYEDRGVYITEVASGFRMSTRPEYHDVIRDFAKSLKPALKLSLPALETLAVIAYKQPVTAAEVSEIRGVDSAGVLGGLMTRKLITTAGRKQVIGRPILYKTTKEFLLRFGLKDTSELPSIEEFEKMAGELAEQEDLPMEINPNPEGTPNPDVEPQGAGEETPETPVPEPQADGSGESVEDSQPARETSNADEELQTVETPEVAEAEEAPASVAEPEDVESEEKASAAGIETV</sequence>
<keyword evidence="3" id="KW-0159">Chromosome partition</keyword>
<dbReference type="Gene3D" id="1.10.10.10">
    <property type="entry name" value="Winged helix-like DNA-binding domain superfamily/Winged helix DNA-binding domain"/>
    <property type="match status" value="2"/>
</dbReference>
<evidence type="ECO:0000256" key="5">
    <source>
        <dbReference type="SAM" id="MobiDB-lite"/>
    </source>
</evidence>
<dbReference type="AlphaFoldDB" id="A0A5B9E2Y3"/>
<evidence type="ECO:0000313" key="6">
    <source>
        <dbReference type="EMBL" id="QEE26672.1"/>
    </source>
</evidence>
<dbReference type="Pfam" id="PF04079">
    <property type="entry name" value="SMC_ScpB"/>
    <property type="match status" value="1"/>
</dbReference>
<dbReference type="InterPro" id="IPR036388">
    <property type="entry name" value="WH-like_DNA-bd_sf"/>
</dbReference>
<dbReference type="GO" id="GO:0051301">
    <property type="term" value="P:cell division"/>
    <property type="evidence" value="ECO:0007669"/>
    <property type="project" value="UniProtKB-KW"/>
</dbReference>
<dbReference type="GO" id="GO:0051304">
    <property type="term" value="P:chromosome separation"/>
    <property type="evidence" value="ECO:0007669"/>
    <property type="project" value="InterPro"/>
</dbReference>
<evidence type="ECO:0000313" key="7">
    <source>
        <dbReference type="Proteomes" id="UP000321820"/>
    </source>
</evidence>
<dbReference type="Proteomes" id="UP000321820">
    <property type="component" value="Chromosome"/>
</dbReference>